<reference evidence="1 2" key="1">
    <citation type="journal article" date="2020" name="Genomics">
        <title>Complete, high-quality genomes from long-read metagenomic sequencing of two wolf lichen thalli reveals enigmatic genome architecture.</title>
        <authorList>
            <person name="McKenzie S.K."/>
            <person name="Walston R.F."/>
            <person name="Allen J.L."/>
        </authorList>
    </citation>
    <scope>NUCLEOTIDE SEQUENCE [LARGE SCALE GENOMIC DNA]</scope>
    <source>
        <strain evidence="1">WasteWater1</strain>
    </source>
</reference>
<gene>
    <name evidence="1" type="ORF">HO133_006885</name>
</gene>
<dbReference type="RefSeq" id="XP_037146982.1">
    <property type="nucleotide sequence ID" value="XM_037297781.1"/>
</dbReference>
<dbReference type="EMBL" id="JACCJB010000027">
    <property type="protein sequence ID" value="KAF6217547.1"/>
    <property type="molecule type" value="Genomic_DNA"/>
</dbReference>
<evidence type="ECO:0000313" key="1">
    <source>
        <dbReference type="EMBL" id="KAF6217547.1"/>
    </source>
</evidence>
<sequence>MVRMSTLVRADKSRDSTFVNVTSDSNFFLSQPAIWDYGMSAGEPQFPTIAGKKATIIVYEPVDDADGMLSPIHKACLDILQRLCQIRQAQNEASASEEPKTLDAFCDALRQRRWRNFTEPDKSISEDYYYAKSGGIEWLRNYYGARTFWADQWDTEQCTEARDRLLAEFLLLSAVMRRPFAPDSLPPLRVPQVTIDTYSTNSVQRSSRRSSWLAVSGGVDAIIGNDTGCDDWEQSIEALVQKANMMSADEGGVEEGNKQLASAPLGLKNRWRIWKILQGIEFRQDL</sequence>
<organism evidence="1 2">
    <name type="scientific">Letharia lupina</name>
    <dbReference type="NCBI Taxonomy" id="560253"/>
    <lineage>
        <taxon>Eukaryota</taxon>
        <taxon>Fungi</taxon>
        <taxon>Dikarya</taxon>
        <taxon>Ascomycota</taxon>
        <taxon>Pezizomycotina</taxon>
        <taxon>Lecanoromycetes</taxon>
        <taxon>OSLEUM clade</taxon>
        <taxon>Lecanoromycetidae</taxon>
        <taxon>Lecanorales</taxon>
        <taxon>Lecanorineae</taxon>
        <taxon>Parmeliaceae</taxon>
        <taxon>Letharia</taxon>
    </lineage>
</organism>
<protein>
    <submittedName>
        <fullName evidence="1">Uncharacterized protein</fullName>
    </submittedName>
</protein>
<comment type="caution">
    <text evidence="1">The sequence shown here is derived from an EMBL/GenBank/DDBJ whole genome shotgun (WGS) entry which is preliminary data.</text>
</comment>
<keyword evidence="2" id="KW-1185">Reference proteome</keyword>
<dbReference type="AlphaFoldDB" id="A0A8H6C5N8"/>
<accession>A0A8H6C5N8</accession>
<dbReference type="Proteomes" id="UP000593566">
    <property type="component" value="Unassembled WGS sequence"/>
</dbReference>
<proteinExistence type="predicted"/>
<name>A0A8H6C5N8_9LECA</name>
<dbReference type="GeneID" id="59335285"/>
<evidence type="ECO:0000313" key="2">
    <source>
        <dbReference type="Proteomes" id="UP000593566"/>
    </source>
</evidence>